<dbReference type="AlphaFoldDB" id="A0AAD4T398"/>
<keyword evidence="1" id="KW-0378">Hydrolase</keyword>
<organism evidence="2 3">
    <name type="scientific">Papaver atlanticum</name>
    <dbReference type="NCBI Taxonomy" id="357466"/>
    <lineage>
        <taxon>Eukaryota</taxon>
        <taxon>Viridiplantae</taxon>
        <taxon>Streptophyta</taxon>
        <taxon>Embryophyta</taxon>
        <taxon>Tracheophyta</taxon>
        <taxon>Spermatophyta</taxon>
        <taxon>Magnoliopsida</taxon>
        <taxon>Ranunculales</taxon>
        <taxon>Papaveraceae</taxon>
        <taxon>Papaveroideae</taxon>
        <taxon>Papaver</taxon>
    </lineage>
</organism>
<keyword evidence="3" id="KW-1185">Reference proteome</keyword>
<accession>A0AAD4T398</accession>
<reference evidence="2" key="1">
    <citation type="submission" date="2022-04" db="EMBL/GenBank/DDBJ databases">
        <title>A functionally conserved STORR gene fusion in Papaver species that diverged 16.8 million years ago.</title>
        <authorList>
            <person name="Catania T."/>
        </authorList>
    </citation>
    <scope>NUCLEOTIDE SEQUENCE</scope>
    <source>
        <strain evidence="2">S-188037</strain>
    </source>
</reference>
<evidence type="ECO:0000256" key="1">
    <source>
        <dbReference type="ARBA" id="ARBA00022801"/>
    </source>
</evidence>
<evidence type="ECO:0000313" key="2">
    <source>
        <dbReference type="EMBL" id="KAI3934977.1"/>
    </source>
</evidence>
<sequence>MTGNDEESNRILIQFAKNWLESVATGQKGREMERQAVQNLYSIHVQKGLIQCNFIDGDGNWHVGAIAPLTDHVGASVVHTTHADIHVSEEVEIEAKVLAHKGNLSSVMVVIKKK</sequence>
<gene>
    <name evidence="2" type="ORF">MKW98_009896</name>
</gene>
<dbReference type="PANTHER" id="PTHR21660">
    <property type="entry name" value="THIOESTERASE SUPERFAMILY MEMBER-RELATED"/>
    <property type="match status" value="1"/>
</dbReference>
<evidence type="ECO:0000313" key="3">
    <source>
        <dbReference type="Proteomes" id="UP001202328"/>
    </source>
</evidence>
<dbReference type="GO" id="GO:0047617">
    <property type="term" value="F:fatty acyl-CoA hydrolase activity"/>
    <property type="evidence" value="ECO:0007669"/>
    <property type="project" value="InterPro"/>
</dbReference>
<protein>
    <submittedName>
        <fullName evidence="2">Uncharacterized protein</fullName>
    </submittedName>
</protein>
<comment type="caution">
    <text evidence="2">The sequence shown here is derived from an EMBL/GenBank/DDBJ whole genome shotgun (WGS) entry which is preliminary data.</text>
</comment>
<dbReference type="InterPro" id="IPR039298">
    <property type="entry name" value="ACOT13"/>
</dbReference>
<dbReference type="EMBL" id="JAJJMB010006318">
    <property type="protein sequence ID" value="KAI3934977.1"/>
    <property type="molecule type" value="Genomic_DNA"/>
</dbReference>
<dbReference type="Proteomes" id="UP001202328">
    <property type="component" value="Unassembled WGS sequence"/>
</dbReference>
<name>A0AAD4T398_9MAGN</name>
<proteinExistence type="predicted"/>
<dbReference type="PANTHER" id="PTHR21660:SF1">
    <property type="entry name" value="ACYL-COENZYME A THIOESTERASE 13"/>
    <property type="match status" value="1"/>
</dbReference>